<feature type="transmembrane region" description="Helical" evidence="1">
    <location>
        <begin position="175"/>
        <end position="198"/>
    </location>
</feature>
<organism evidence="3 4">
    <name type="scientific">Roseisalinus antarcticus</name>
    <dbReference type="NCBI Taxonomy" id="254357"/>
    <lineage>
        <taxon>Bacteria</taxon>
        <taxon>Pseudomonadati</taxon>
        <taxon>Pseudomonadota</taxon>
        <taxon>Alphaproteobacteria</taxon>
        <taxon>Rhodobacterales</taxon>
        <taxon>Roseobacteraceae</taxon>
        <taxon>Roseisalinus</taxon>
    </lineage>
</organism>
<name>A0A1Y5TZ92_9RHOB</name>
<feature type="domain" description="EamA" evidence="2">
    <location>
        <begin position="153"/>
        <end position="279"/>
    </location>
</feature>
<evidence type="ECO:0000313" key="3">
    <source>
        <dbReference type="EMBL" id="SLN77406.1"/>
    </source>
</evidence>
<feature type="transmembrane region" description="Helical" evidence="1">
    <location>
        <begin position="77"/>
        <end position="95"/>
    </location>
</feature>
<dbReference type="InterPro" id="IPR000620">
    <property type="entry name" value="EamA_dom"/>
</dbReference>
<feature type="transmembrane region" description="Helical" evidence="1">
    <location>
        <begin position="101"/>
        <end position="120"/>
    </location>
</feature>
<dbReference type="PANTHER" id="PTHR22911">
    <property type="entry name" value="ACYL-MALONYL CONDENSING ENZYME-RELATED"/>
    <property type="match status" value="1"/>
</dbReference>
<dbReference type="OrthoDB" id="7165334at2"/>
<feature type="transmembrane region" description="Helical" evidence="1">
    <location>
        <begin position="264"/>
        <end position="282"/>
    </location>
</feature>
<feature type="transmembrane region" description="Helical" evidence="1">
    <location>
        <begin position="127"/>
        <end position="145"/>
    </location>
</feature>
<reference evidence="3 4" key="1">
    <citation type="submission" date="2017-03" db="EMBL/GenBank/DDBJ databases">
        <authorList>
            <person name="Afonso C.L."/>
            <person name="Miller P.J."/>
            <person name="Scott M.A."/>
            <person name="Spackman E."/>
            <person name="Goraichik I."/>
            <person name="Dimitrov K.M."/>
            <person name="Suarez D.L."/>
            <person name="Swayne D.E."/>
        </authorList>
    </citation>
    <scope>NUCLEOTIDE SEQUENCE [LARGE SCALE GENOMIC DNA]</scope>
    <source>
        <strain evidence="3 4">CECT 7023</strain>
    </source>
</reference>
<sequence length="297" mass="31818">MALSDNMRGAVLMMVAMTAFTVNDVLLKGLSGDLPIMQVIFLRGVLTSVLLGVAAWRMGVLKLAIPRRDRGLIALRCLGEAGAAWFFLSALYHMPIANLSAILQALPLVVTLGCAVVFGDPVGWRRLTAILAGFVGVLLIVRPGAEDFSLYSMYGVATVLCSAVRDMATRRLSQAVPSLTVTFFTSVAVMLMGLVLGLTQDWGTPTTNEMLTIVAAGCLVIGAYLSVIMSMRVGDIAFVAPFRYAGLVVAIILGLLVFGDFPDPLTWIGSGIVVASGLFSFWRERRLAIPRKPVPPR</sequence>
<evidence type="ECO:0000256" key="1">
    <source>
        <dbReference type="SAM" id="Phobius"/>
    </source>
</evidence>
<dbReference type="EMBL" id="FWFZ01000053">
    <property type="protein sequence ID" value="SLN77406.1"/>
    <property type="molecule type" value="Genomic_DNA"/>
</dbReference>
<evidence type="ECO:0000259" key="2">
    <source>
        <dbReference type="Pfam" id="PF00892"/>
    </source>
</evidence>
<keyword evidence="1" id="KW-1133">Transmembrane helix</keyword>
<feature type="transmembrane region" description="Helical" evidence="1">
    <location>
        <begin position="210"/>
        <end position="229"/>
    </location>
</feature>
<dbReference type="InterPro" id="IPR037185">
    <property type="entry name" value="EmrE-like"/>
</dbReference>
<dbReference type="GO" id="GO:0016020">
    <property type="term" value="C:membrane"/>
    <property type="evidence" value="ECO:0007669"/>
    <property type="project" value="InterPro"/>
</dbReference>
<proteinExistence type="predicted"/>
<dbReference type="AlphaFoldDB" id="A0A1Y5TZ92"/>
<feature type="transmembrane region" description="Helical" evidence="1">
    <location>
        <begin position="36"/>
        <end position="56"/>
    </location>
</feature>
<gene>
    <name evidence="3" type="ORF">ROA7023_04391</name>
</gene>
<dbReference type="Pfam" id="PF00892">
    <property type="entry name" value="EamA"/>
    <property type="match status" value="2"/>
</dbReference>
<dbReference type="Proteomes" id="UP000193900">
    <property type="component" value="Unassembled WGS sequence"/>
</dbReference>
<evidence type="ECO:0000313" key="4">
    <source>
        <dbReference type="Proteomes" id="UP000193900"/>
    </source>
</evidence>
<keyword evidence="1" id="KW-0472">Membrane</keyword>
<keyword evidence="1" id="KW-0812">Transmembrane</keyword>
<dbReference type="PANTHER" id="PTHR22911:SF103">
    <property type="entry name" value="BLR2811 PROTEIN"/>
    <property type="match status" value="1"/>
</dbReference>
<accession>A0A1Y5TZ92</accession>
<dbReference type="SUPFAM" id="SSF103481">
    <property type="entry name" value="Multidrug resistance efflux transporter EmrE"/>
    <property type="match status" value="2"/>
</dbReference>
<feature type="transmembrane region" description="Helical" evidence="1">
    <location>
        <begin position="236"/>
        <end position="258"/>
    </location>
</feature>
<feature type="domain" description="EamA" evidence="2">
    <location>
        <begin position="8"/>
        <end position="141"/>
    </location>
</feature>
<protein>
    <submittedName>
        <fullName evidence="3">EamA-like transporter family protein</fullName>
    </submittedName>
</protein>
<dbReference type="RefSeq" id="WP_085881077.1">
    <property type="nucleotide sequence ID" value="NZ_FWFZ01000053.1"/>
</dbReference>
<feature type="transmembrane region" description="Helical" evidence="1">
    <location>
        <begin position="12"/>
        <end position="30"/>
    </location>
</feature>
<keyword evidence="4" id="KW-1185">Reference proteome</keyword>